<dbReference type="GO" id="GO:0071011">
    <property type="term" value="C:precatalytic spliceosome"/>
    <property type="evidence" value="ECO:0007669"/>
    <property type="project" value="TreeGrafter"/>
</dbReference>
<keyword evidence="4 9" id="KW-0747">Spliceosome</keyword>
<dbReference type="VEuPathDB" id="AmoebaDB:EHI7A_134410"/>
<evidence type="ECO:0000259" key="10">
    <source>
        <dbReference type="PROSITE" id="PS52002"/>
    </source>
</evidence>
<dbReference type="GO" id="GO:0005682">
    <property type="term" value="C:U5 snRNP"/>
    <property type="evidence" value="ECO:0007669"/>
    <property type="project" value="TreeGrafter"/>
</dbReference>
<dbReference type="VEuPathDB" id="AmoebaDB:EHI_138790"/>
<evidence type="ECO:0000256" key="3">
    <source>
        <dbReference type="ARBA" id="ARBA00022664"/>
    </source>
</evidence>
<dbReference type="AlphaFoldDB" id="A0A5K1UVM2"/>
<evidence type="ECO:0000313" key="11">
    <source>
        <dbReference type="EMBL" id="GAT96284.1"/>
    </source>
</evidence>
<dbReference type="GO" id="GO:0005686">
    <property type="term" value="C:U2 snRNP"/>
    <property type="evidence" value="ECO:0007669"/>
    <property type="project" value="TreeGrafter"/>
</dbReference>
<dbReference type="GO" id="GO:0071013">
    <property type="term" value="C:catalytic step 2 spliceosome"/>
    <property type="evidence" value="ECO:0007669"/>
    <property type="project" value="TreeGrafter"/>
</dbReference>
<dbReference type="SUPFAM" id="SSF50182">
    <property type="entry name" value="Sm-like ribonucleoproteins"/>
    <property type="match status" value="1"/>
</dbReference>
<gene>
    <name evidence="11" type="ORF">CL6EHI_138790</name>
</gene>
<comment type="function">
    <text evidence="9">Plays a role in pre-mRNA splicing.</text>
</comment>
<keyword evidence="7 9" id="KW-0539">Nucleus</keyword>
<evidence type="ECO:0000256" key="2">
    <source>
        <dbReference type="ARBA" id="ARBA00006850"/>
    </source>
</evidence>
<proteinExistence type="inferred from homology"/>
<evidence type="ECO:0000256" key="5">
    <source>
        <dbReference type="ARBA" id="ARBA00022884"/>
    </source>
</evidence>
<keyword evidence="8 9" id="KW-0687">Ribonucleoprotein</keyword>
<dbReference type="VEuPathDB" id="AmoebaDB:EHI5A_143500"/>
<dbReference type="CDD" id="cd01719">
    <property type="entry name" value="Sm_G"/>
    <property type="match status" value="1"/>
</dbReference>
<comment type="caution">
    <text evidence="11">The sequence shown here is derived from an EMBL/GenBank/DDBJ whole genome shotgun (WGS) entry which is preliminary data.</text>
</comment>
<dbReference type="Pfam" id="PF01423">
    <property type="entry name" value="LSM"/>
    <property type="match status" value="1"/>
</dbReference>
<dbReference type="GO" id="GO:0043186">
    <property type="term" value="C:P granule"/>
    <property type="evidence" value="ECO:0007669"/>
    <property type="project" value="TreeGrafter"/>
</dbReference>
<dbReference type="InterPro" id="IPR034098">
    <property type="entry name" value="Sm_G"/>
</dbReference>
<name>A0A5K1UVM2_ENTHI</name>
<accession>A0A5K1UVM2</accession>
<dbReference type="InterPro" id="IPR001163">
    <property type="entry name" value="Sm_dom_euk/arc"/>
</dbReference>
<evidence type="ECO:0000256" key="4">
    <source>
        <dbReference type="ARBA" id="ARBA00022728"/>
    </source>
</evidence>
<dbReference type="GO" id="GO:0097526">
    <property type="term" value="C:spliceosomal tri-snRNP complex"/>
    <property type="evidence" value="ECO:0007669"/>
    <property type="project" value="TreeGrafter"/>
</dbReference>
<dbReference type="FunFam" id="2.30.30.100:FF:000096">
    <property type="entry name" value="Small nuclear ribonucleoprotein G"/>
    <property type="match status" value="1"/>
</dbReference>
<comment type="similarity">
    <text evidence="2 9">Belongs to the snRNP Sm proteins family.</text>
</comment>
<dbReference type="Gene3D" id="2.30.30.100">
    <property type="match status" value="1"/>
</dbReference>
<dbReference type="GO" id="GO:0005685">
    <property type="term" value="C:U1 snRNP"/>
    <property type="evidence" value="ECO:0007669"/>
    <property type="project" value="TreeGrafter"/>
</dbReference>
<protein>
    <recommendedName>
        <fullName evidence="9">Small nuclear ribonucleoprotein G</fullName>
        <shortName evidence="9">snRNP-G</shortName>
    </recommendedName>
</protein>
<dbReference type="SMART" id="SM00651">
    <property type="entry name" value="Sm"/>
    <property type="match status" value="1"/>
</dbReference>
<keyword evidence="3 9" id="KW-0507">mRNA processing</keyword>
<sequence>MEKPKPELKHYLEKRILVKIHGKRSIIGVLSGYDEYMNLVLDEAYDASNPDTDKHIPIGMIMIRGNSILSVETIDPVHTTK</sequence>
<dbReference type="PANTHER" id="PTHR10553">
    <property type="entry name" value="SMALL NUCLEAR RIBONUCLEOPROTEIN"/>
    <property type="match status" value="1"/>
</dbReference>
<dbReference type="GO" id="GO:0003723">
    <property type="term" value="F:RNA binding"/>
    <property type="evidence" value="ECO:0007669"/>
    <property type="project" value="UniProtKB-UniRule"/>
</dbReference>
<reference evidence="11 12" key="1">
    <citation type="submission" date="2016-05" db="EMBL/GenBank/DDBJ databases">
        <title>First whole genome sequencing of Entamoeba histolytica HM1:IMSS-clone-6.</title>
        <authorList>
            <person name="Mukherjee Avik.K."/>
            <person name="Izumyama S."/>
            <person name="Nakada-Tsukui K."/>
            <person name="Nozaki T."/>
        </authorList>
    </citation>
    <scope>NUCLEOTIDE SEQUENCE [LARGE SCALE GENOMIC DNA]</scope>
    <source>
        <strain evidence="11 12">HM1:IMSS clone 6</strain>
    </source>
</reference>
<dbReference type="InterPro" id="IPR044641">
    <property type="entry name" value="Lsm7/SmG-like"/>
</dbReference>
<keyword evidence="6 9" id="KW-0508">mRNA splicing</keyword>
<dbReference type="GO" id="GO:0071004">
    <property type="term" value="C:U2-type prespliceosome"/>
    <property type="evidence" value="ECO:0007669"/>
    <property type="project" value="TreeGrafter"/>
</dbReference>
<dbReference type="InterPro" id="IPR010920">
    <property type="entry name" value="LSM_dom_sf"/>
</dbReference>
<dbReference type="OMA" id="MSKAQPP"/>
<dbReference type="PROSITE" id="PS52002">
    <property type="entry name" value="SM"/>
    <property type="match status" value="1"/>
</dbReference>
<dbReference type="EMBL" id="BDEQ01000001">
    <property type="protein sequence ID" value="GAT96284.1"/>
    <property type="molecule type" value="Genomic_DNA"/>
</dbReference>
<dbReference type="VEuPathDB" id="AmoebaDB:EHI8A_148860"/>
<dbReference type="Proteomes" id="UP000078387">
    <property type="component" value="Unassembled WGS sequence"/>
</dbReference>
<dbReference type="GO" id="GO:0005687">
    <property type="term" value="C:U4 snRNP"/>
    <property type="evidence" value="ECO:0007669"/>
    <property type="project" value="TreeGrafter"/>
</dbReference>
<dbReference type="VEuPathDB" id="AmoebaDB:KM1_222090"/>
<dbReference type="InterPro" id="IPR047575">
    <property type="entry name" value="Sm"/>
</dbReference>
<keyword evidence="5 9" id="KW-0694">RNA-binding</keyword>
<evidence type="ECO:0000256" key="8">
    <source>
        <dbReference type="ARBA" id="ARBA00023274"/>
    </source>
</evidence>
<dbReference type="GO" id="GO:0000387">
    <property type="term" value="P:spliceosomal snRNP assembly"/>
    <property type="evidence" value="ECO:0007669"/>
    <property type="project" value="UniProtKB-UniRule"/>
</dbReference>
<organism evidence="11 12">
    <name type="scientific">Entamoeba histolytica</name>
    <dbReference type="NCBI Taxonomy" id="5759"/>
    <lineage>
        <taxon>Eukaryota</taxon>
        <taxon>Amoebozoa</taxon>
        <taxon>Evosea</taxon>
        <taxon>Archamoebae</taxon>
        <taxon>Mastigamoebida</taxon>
        <taxon>Entamoebidae</taxon>
        <taxon>Entamoeba</taxon>
    </lineage>
</organism>
<evidence type="ECO:0000256" key="1">
    <source>
        <dbReference type="ARBA" id="ARBA00004123"/>
    </source>
</evidence>
<dbReference type="GO" id="GO:0005689">
    <property type="term" value="C:U12-type spliceosomal complex"/>
    <property type="evidence" value="ECO:0007669"/>
    <property type="project" value="TreeGrafter"/>
</dbReference>
<comment type="subcellular location">
    <subcellularLocation>
        <location evidence="1 9">Nucleus</location>
    </subcellularLocation>
</comment>
<evidence type="ECO:0000256" key="9">
    <source>
        <dbReference type="RuleBase" id="RU365052"/>
    </source>
</evidence>
<evidence type="ECO:0000256" key="6">
    <source>
        <dbReference type="ARBA" id="ARBA00023187"/>
    </source>
</evidence>
<dbReference type="PANTHER" id="PTHR10553:SF2">
    <property type="entry name" value="SMALL NUCLEAR RIBONUCLEOPROTEIN G"/>
    <property type="match status" value="1"/>
</dbReference>
<feature type="domain" description="Sm" evidence="10">
    <location>
        <begin position="3"/>
        <end position="77"/>
    </location>
</feature>
<evidence type="ECO:0000256" key="7">
    <source>
        <dbReference type="ARBA" id="ARBA00023242"/>
    </source>
</evidence>
<dbReference type="GO" id="GO:0034719">
    <property type="term" value="C:SMN-Sm protein complex"/>
    <property type="evidence" value="ECO:0007669"/>
    <property type="project" value="TreeGrafter"/>
</dbReference>
<evidence type="ECO:0000313" key="12">
    <source>
        <dbReference type="Proteomes" id="UP000078387"/>
    </source>
</evidence>